<reference evidence="1" key="1">
    <citation type="submission" date="2022-04" db="EMBL/GenBank/DDBJ databases">
        <title>Chromosome-scale genome assembly of Holotrichia oblita Faldermann.</title>
        <authorList>
            <person name="Rongchong L."/>
        </authorList>
    </citation>
    <scope>NUCLEOTIDE SEQUENCE</scope>
    <source>
        <strain evidence="1">81SQS9</strain>
    </source>
</reference>
<organism evidence="1 2">
    <name type="scientific">Holotrichia oblita</name>
    <name type="common">Chafer beetle</name>
    <dbReference type="NCBI Taxonomy" id="644536"/>
    <lineage>
        <taxon>Eukaryota</taxon>
        <taxon>Metazoa</taxon>
        <taxon>Ecdysozoa</taxon>
        <taxon>Arthropoda</taxon>
        <taxon>Hexapoda</taxon>
        <taxon>Insecta</taxon>
        <taxon>Pterygota</taxon>
        <taxon>Neoptera</taxon>
        <taxon>Endopterygota</taxon>
        <taxon>Coleoptera</taxon>
        <taxon>Polyphaga</taxon>
        <taxon>Scarabaeiformia</taxon>
        <taxon>Scarabaeidae</taxon>
        <taxon>Melolonthinae</taxon>
        <taxon>Holotrichia</taxon>
    </lineage>
</organism>
<dbReference type="EMBL" id="CM043021">
    <property type="protein sequence ID" value="KAI4457881.1"/>
    <property type="molecule type" value="Genomic_DNA"/>
</dbReference>
<dbReference type="Proteomes" id="UP001056778">
    <property type="component" value="Chromosome 7"/>
</dbReference>
<keyword evidence="2" id="KW-1185">Reference proteome</keyword>
<comment type="caution">
    <text evidence="1">The sequence shown here is derived from an EMBL/GenBank/DDBJ whole genome shotgun (WGS) entry which is preliminary data.</text>
</comment>
<evidence type="ECO:0000313" key="2">
    <source>
        <dbReference type="Proteomes" id="UP001056778"/>
    </source>
</evidence>
<proteinExistence type="predicted"/>
<sequence>MTVRYLLSDKSQEINSREAVEGFCWATLAHIPLESVINEGPPLGKCKRYLALRSIYNMDYKEEQNNEIEALESIYYGDVSIVSTDPYHKFTIPIKSEEHEPDTDSGLSCNLTFTYTPKYPDEAPLIELEEAENLSAEYERKLLEYLKEQIQENLGMVMVFTLVSSAQEWLNVKWDDIRKERDEEKTRRVKEEEEAERKRFEGTRVTVESFLNWKREFEESTGIAKKREALEKEGKKLTGRELFMQDKTMNESDLKFLDEGDVVKVDETLFQDLDDLDLDDDEDFRLDDGSFNSDSSTE</sequence>
<name>A0ACB9STF3_HOLOL</name>
<evidence type="ECO:0000313" key="1">
    <source>
        <dbReference type="EMBL" id="KAI4457881.1"/>
    </source>
</evidence>
<gene>
    <name evidence="1" type="ORF">MML48_7g00013306</name>
</gene>
<accession>A0ACB9STF3</accession>
<protein>
    <submittedName>
        <fullName evidence="1">Rwd domain-containing protein</fullName>
    </submittedName>
</protein>